<dbReference type="InterPro" id="IPR054507">
    <property type="entry name" value="CGL2689-like_C"/>
</dbReference>
<protein>
    <recommendedName>
        <fullName evidence="1">CGL2689-like C-terminal domain-containing protein</fullName>
    </recommendedName>
</protein>
<feature type="domain" description="CGL2689-like C-terminal" evidence="1">
    <location>
        <begin position="105"/>
        <end position="201"/>
    </location>
</feature>
<gene>
    <name evidence="2" type="ORF">CGERO_01630</name>
</gene>
<organism evidence="2 3">
    <name type="scientific">Corynebacterium gerontici</name>
    <dbReference type="NCBI Taxonomy" id="2079234"/>
    <lineage>
        <taxon>Bacteria</taxon>
        <taxon>Bacillati</taxon>
        <taxon>Actinomycetota</taxon>
        <taxon>Actinomycetes</taxon>
        <taxon>Mycobacteriales</taxon>
        <taxon>Corynebacteriaceae</taxon>
        <taxon>Corynebacterium</taxon>
    </lineage>
</organism>
<dbReference type="Proteomes" id="UP000271587">
    <property type="component" value="Chromosome"/>
</dbReference>
<name>A0A3G6J2N6_9CORY</name>
<dbReference type="OrthoDB" id="8650434at2"/>
<sequence>MNAPRMRIAGRGELLLRLEAAGHVIVDPEDAELIINPQGPVRAGQVVGSTQAITLGDLDEYDTTMRFVLSELTLNVFALTASDEVTATVAELLVNETGGRVVQVPDSQRERLLLGQQIAAYSQVVAQEANALLTEALGNPDLAQDVMEEATGLLAPPANVQQVQRAFRSIQSPERKRLYVELTRRSAELFRNREIELWAMKVQGE</sequence>
<evidence type="ECO:0000259" key="1">
    <source>
        <dbReference type="Pfam" id="PF22242"/>
    </source>
</evidence>
<dbReference type="RefSeq" id="WP_123933152.1">
    <property type="nucleotide sequence ID" value="NZ_JBHSSQ010000003.1"/>
</dbReference>
<evidence type="ECO:0000313" key="3">
    <source>
        <dbReference type="Proteomes" id="UP000271587"/>
    </source>
</evidence>
<proteinExistence type="predicted"/>
<dbReference type="Gene3D" id="3.40.50.720">
    <property type="entry name" value="NAD(P)-binding Rossmann-like Domain"/>
    <property type="match status" value="1"/>
</dbReference>
<keyword evidence="3" id="KW-1185">Reference proteome</keyword>
<accession>A0A3G6J2N6</accession>
<dbReference type="AlphaFoldDB" id="A0A3G6J2N6"/>
<reference evidence="2 3" key="1">
    <citation type="submission" date="2018-11" db="EMBL/GenBank/DDBJ databases">
        <authorList>
            <person name="Kleinhagauer T."/>
            <person name="Glaeser S.P."/>
            <person name="Spergser J."/>
            <person name="Ruckert C."/>
            <person name="Kaempfer P."/>
            <person name="Busse H.-J."/>
        </authorList>
    </citation>
    <scope>NUCLEOTIDE SEQUENCE [LARGE SCALE GENOMIC DNA]</scope>
    <source>
        <strain evidence="2 3">W8</strain>
    </source>
</reference>
<dbReference type="KEGG" id="cgk:CGERO_01630"/>
<dbReference type="Pfam" id="PF22242">
    <property type="entry name" value="6PGD_like"/>
    <property type="match status" value="1"/>
</dbReference>
<dbReference type="EMBL" id="CP033897">
    <property type="protein sequence ID" value="AZA10660.1"/>
    <property type="molecule type" value="Genomic_DNA"/>
</dbReference>
<evidence type="ECO:0000313" key="2">
    <source>
        <dbReference type="EMBL" id="AZA10660.1"/>
    </source>
</evidence>
<dbReference type="Gene3D" id="1.10.1040.40">
    <property type="match status" value="1"/>
</dbReference>